<dbReference type="Proteomes" id="UP000317010">
    <property type="component" value="Unassembled WGS sequence"/>
</dbReference>
<sequence>MAAEIKYNQIWTDGVCVYVSAKVSNPIFGKVLLLIADSMIISVAILAVKIRIPGLFLFSMLRLHLSVLL</sequence>
<dbReference type="OrthoDB" id="671726at2"/>
<evidence type="ECO:0000313" key="2">
    <source>
        <dbReference type="EMBL" id="TWJ02376.1"/>
    </source>
</evidence>
<feature type="transmembrane region" description="Helical" evidence="1">
    <location>
        <begin position="27"/>
        <end position="48"/>
    </location>
</feature>
<protein>
    <submittedName>
        <fullName evidence="2">Uncharacterized protein</fullName>
    </submittedName>
</protein>
<evidence type="ECO:0000313" key="3">
    <source>
        <dbReference type="Proteomes" id="UP000317010"/>
    </source>
</evidence>
<dbReference type="AlphaFoldDB" id="A0A562U9A1"/>
<gene>
    <name evidence="2" type="ORF">JN11_01348</name>
</gene>
<keyword evidence="1" id="KW-0472">Membrane</keyword>
<evidence type="ECO:0000256" key="1">
    <source>
        <dbReference type="SAM" id="Phobius"/>
    </source>
</evidence>
<proteinExistence type="predicted"/>
<accession>A0A562U9A1</accession>
<reference evidence="2 3" key="1">
    <citation type="submission" date="2019-07" db="EMBL/GenBank/DDBJ databases">
        <title>Genomic Encyclopedia of Archaeal and Bacterial Type Strains, Phase II (KMG-II): from individual species to whole genera.</title>
        <authorList>
            <person name="Goeker M."/>
        </authorList>
    </citation>
    <scope>NUCLEOTIDE SEQUENCE [LARGE SCALE GENOMIC DNA]</scope>
    <source>
        <strain evidence="2 3">ATCC BAA-1854</strain>
    </source>
</reference>
<keyword evidence="3" id="KW-1185">Reference proteome</keyword>
<organism evidence="2 3">
    <name type="scientific">Mucilaginibacter frigoritolerans</name>
    <dbReference type="NCBI Taxonomy" id="652788"/>
    <lineage>
        <taxon>Bacteria</taxon>
        <taxon>Pseudomonadati</taxon>
        <taxon>Bacteroidota</taxon>
        <taxon>Sphingobacteriia</taxon>
        <taxon>Sphingobacteriales</taxon>
        <taxon>Sphingobacteriaceae</taxon>
        <taxon>Mucilaginibacter</taxon>
    </lineage>
</organism>
<keyword evidence="1" id="KW-1133">Transmembrane helix</keyword>
<name>A0A562U9A1_9SPHI</name>
<keyword evidence="1" id="KW-0812">Transmembrane</keyword>
<dbReference type="EMBL" id="VLLI01000003">
    <property type="protein sequence ID" value="TWJ02376.1"/>
    <property type="molecule type" value="Genomic_DNA"/>
</dbReference>
<comment type="caution">
    <text evidence="2">The sequence shown here is derived from an EMBL/GenBank/DDBJ whole genome shotgun (WGS) entry which is preliminary data.</text>
</comment>